<gene>
    <name evidence="1" type="ORF">MNBD_GAMMA19-425</name>
</gene>
<sequence>MGEYLLIRVNRSSITVLSTVNTTLQPKETYYVMHQNLSHWPVCCLANPLLLTNAGLLSTIIENRLDRRINRRGKHLQRHSRLNTGPSFLIHLISDPITIFYFSS</sequence>
<proteinExistence type="predicted"/>
<accession>A0A3B0ZWD5</accession>
<name>A0A3B0ZWD5_9ZZZZ</name>
<dbReference type="EMBL" id="UOFV01000127">
    <property type="protein sequence ID" value="VAW97905.1"/>
    <property type="molecule type" value="Genomic_DNA"/>
</dbReference>
<organism evidence="1">
    <name type="scientific">hydrothermal vent metagenome</name>
    <dbReference type="NCBI Taxonomy" id="652676"/>
    <lineage>
        <taxon>unclassified sequences</taxon>
        <taxon>metagenomes</taxon>
        <taxon>ecological metagenomes</taxon>
    </lineage>
</organism>
<protein>
    <submittedName>
        <fullName evidence="1">Uncharacterized protein</fullName>
    </submittedName>
</protein>
<reference evidence="1" key="1">
    <citation type="submission" date="2018-06" db="EMBL/GenBank/DDBJ databases">
        <authorList>
            <person name="Zhirakovskaya E."/>
        </authorList>
    </citation>
    <scope>NUCLEOTIDE SEQUENCE</scope>
</reference>
<dbReference type="AlphaFoldDB" id="A0A3B0ZWD5"/>
<evidence type="ECO:0000313" key="1">
    <source>
        <dbReference type="EMBL" id="VAW97905.1"/>
    </source>
</evidence>